<evidence type="ECO:0000313" key="7">
    <source>
        <dbReference type="EMBL" id="JAP38700.1"/>
    </source>
</evidence>
<dbReference type="SUPFAM" id="SSF48452">
    <property type="entry name" value="TPR-like"/>
    <property type="match status" value="1"/>
</dbReference>
<dbReference type="AlphaFoldDB" id="A0A0X3NH89"/>
<dbReference type="GO" id="GO:0016020">
    <property type="term" value="C:membrane"/>
    <property type="evidence" value="ECO:0007669"/>
    <property type="project" value="TreeGrafter"/>
</dbReference>
<dbReference type="GO" id="GO:0006620">
    <property type="term" value="P:post-translational protein targeting to endoplasmic reticulum membrane"/>
    <property type="evidence" value="ECO:0007669"/>
    <property type="project" value="TreeGrafter"/>
</dbReference>
<evidence type="ECO:0000256" key="1">
    <source>
        <dbReference type="ARBA" id="ARBA00008175"/>
    </source>
</evidence>
<organism evidence="7">
    <name type="scientific">Schistocephalus solidus</name>
    <name type="common">Tapeworm</name>
    <dbReference type="NCBI Taxonomy" id="70667"/>
    <lineage>
        <taxon>Eukaryota</taxon>
        <taxon>Metazoa</taxon>
        <taxon>Spiralia</taxon>
        <taxon>Lophotrochozoa</taxon>
        <taxon>Platyhelminthes</taxon>
        <taxon>Cestoda</taxon>
        <taxon>Eucestoda</taxon>
        <taxon>Diphyllobothriidea</taxon>
        <taxon>Diphyllobothriidae</taxon>
        <taxon>Schistocephalus</taxon>
    </lineage>
</organism>
<gene>
    <name evidence="7" type="primary">SGTA</name>
    <name evidence="7" type="ORF">TR144952</name>
</gene>
<dbReference type="InterPro" id="IPR032374">
    <property type="entry name" value="SGTA_dimer"/>
</dbReference>
<evidence type="ECO:0000256" key="4">
    <source>
        <dbReference type="PROSITE-ProRule" id="PRU00339"/>
    </source>
</evidence>
<sequence>MLSNPKKQLYISIVNFLASELSNNGYSDDTIESLEVAKQCLESAFHLSDQPDCKADNLLTVYERGLKASLSSPPAPYPAAQTTAEVSPENKAVAESLKTQGNHCMTEEKFHEAVTCYSKAIELDPHNAVYFCNRAAANSRLNNHDESIRDCERAVAIDPNYSKAYGRMGLAYSNKGNIPKAIDCYKKAISLDPNNKNFQENLSIAEARLQDSDAGSGPEVGLGGPGGLNLGALFASPAMQDLARQFVSDPNLQNTVSSMMQGMLGGGVIPGATGGGRAPGNAEPAAHGGSDGPPTANPNIAAAPLDNLLRIGQQFAQQMQQSNPDLVSTLRQRMQDVTGQPPGDGTNDHNSSGN</sequence>
<feature type="region of interest" description="Disordered" evidence="5">
    <location>
        <begin position="267"/>
        <end position="299"/>
    </location>
</feature>
<dbReference type="PANTHER" id="PTHR45831">
    <property type="entry name" value="LD24721P"/>
    <property type="match status" value="1"/>
</dbReference>
<feature type="compositionally biased region" description="Polar residues" evidence="5">
    <location>
        <begin position="329"/>
        <end position="338"/>
    </location>
</feature>
<feature type="region of interest" description="Disordered" evidence="5">
    <location>
        <begin position="329"/>
        <end position="354"/>
    </location>
</feature>
<dbReference type="SMART" id="SM00028">
    <property type="entry name" value="TPR"/>
    <property type="match status" value="3"/>
</dbReference>
<evidence type="ECO:0000259" key="6">
    <source>
        <dbReference type="Pfam" id="PF16546"/>
    </source>
</evidence>
<accession>A0A0X3NH89</accession>
<dbReference type="Pfam" id="PF16546">
    <property type="entry name" value="SGTA_dimer"/>
    <property type="match status" value="1"/>
</dbReference>
<dbReference type="Pfam" id="PF00515">
    <property type="entry name" value="TPR_1"/>
    <property type="match status" value="1"/>
</dbReference>
<dbReference type="Gene3D" id="1.25.40.10">
    <property type="entry name" value="Tetratricopeptide repeat domain"/>
    <property type="match status" value="1"/>
</dbReference>
<dbReference type="PROSITE" id="PS50293">
    <property type="entry name" value="TPR_REGION"/>
    <property type="match status" value="1"/>
</dbReference>
<comment type="similarity">
    <text evidence="1">Belongs to the SGT family.</text>
</comment>
<feature type="repeat" description="TPR" evidence="4">
    <location>
        <begin position="162"/>
        <end position="195"/>
    </location>
</feature>
<dbReference type="Pfam" id="PF13414">
    <property type="entry name" value="TPR_11"/>
    <property type="match status" value="1"/>
</dbReference>
<evidence type="ECO:0000256" key="3">
    <source>
        <dbReference type="ARBA" id="ARBA00022803"/>
    </source>
</evidence>
<dbReference type="GO" id="GO:0072380">
    <property type="term" value="C:TRC complex"/>
    <property type="evidence" value="ECO:0007669"/>
    <property type="project" value="TreeGrafter"/>
</dbReference>
<feature type="compositionally biased region" description="Gly residues" evidence="5">
    <location>
        <begin position="267"/>
        <end position="278"/>
    </location>
</feature>
<dbReference type="PROSITE" id="PS50005">
    <property type="entry name" value="TPR"/>
    <property type="match status" value="2"/>
</dbReference>
<dbReference type="Gene3D" id="1.20.5.420">
    <property type="entry name" value="Immunoglobulin FC, subunit C"/>
    <property type="match status" value="1"/>
</dbReference>
<dbReference type="InterPro" id="IPR019734">
    <property type="entry name" value="TPR_rpt"/>
</dbReference>
<keyword evidence="2" id="KW-0677">Repeat</keyword>
<name>A0A0X3NH89_SCHSO</name>
<dbReference type="GO" id="GO:0060090">
    <property type="term" value="F:molecular adaptor activity"/>
    <property type="evidence" value="ECO:0007669"/>
    <property type="project" value="TreeGrafter"/>
</dbReference>
<reference evidence="7" key="1">
    <citation type="submission" date="2016-01" db="EMBL/GenBank/DDBJ databases">
        <title>Reference transcriptome for the parasite Schistocephalus solidus: insights into the molecular evolution of parasitism.</title>
        <authorList>
            <person name="Hebert F.O."/>
            <person name="Grambauer S."/>
            <person name="Barber I."/>
            <person name="Landry C.R."/>
            <person name="Aubin-Horth N."/>
        </authorList>
    </citation>
    <scope>NUCLEOTIDE SEQUENCE</scope>
</reference>
<feature type="domain" description="SGTA homodimerisation" evidence="6">
    <location>
        <begin position="6"/>
        <end position="51"/>
    </location>
</feature>
<dbReference type="EMBL" id="GEEE01024525">
    <property type="protein sequence ID" value="JAP38700.1"/>
    <property type="molecule type" value="Transcribed_RNA"/>
</dbReference>
<evidence type="ECO:0000256" key="2">
    <source>
        <dbReference type="ARBA" id="ARBA00022737"/>
    </source>
</evidence>
<protein>
    <submittedName>
        <fullName evidence="7">Small glutamine-rich tetratricopeptide repeat-containing protein alpha</fullName>
    </submittedName>
</protein>
<evidence type="ECO:0000256" key="5">
    <source>
        <dbReference type="SAM" id="MobiDB-lite"/>
    </source>
</evidence>
<proteinExistence type="inferred from homology"/>
<feature type="repeat" description="TPR" evidence="4">
    <location>
        <begin position="94"/>
        <end position="127"/>
    </location>
</feature>
<dbReference type="InterPro" id="IPR047150">
    <property type="entry name" value="SGT"/>
</dbReference>
<dbReference type="PANTHER" id="PTHR45831:SF2">
    <property type="entry name" value="LD24721P"/>
    <property type="match status" value="1"/>
</dbReference>
<keyword evidence="3 4" id="KW-0802">TPR repeat</keyword>
<dbReference type="InterPro" id="IPR011990">
    <property type="entry name" value="TPR-like_helical_dom_sf"/>
</dbReference>